<comment type="caution">
    <text evidence="3">The sequence shown here is derived from an EMBL/GenBank/DDBJ whole genome shotgun (WGS) entry which is preliminary data.</text>
</comment>
<dbReference type="Proteomes" id="UP001155586">
    <property type="component" value="Unassembled WGS sequence"/>
</dbReference>
<dbReference type="InterPro" id="IPR025920">
    <property type="entry name" value="Lipase_bact_N"/>
</dbReference>
<gene>
    <name evidence="3" type="ORF">MD483_00830</name>
</gene>
<dbReference type="AlphaFoldDB" id="A0A9X3HNZ5"/>
<dbReference type="SUPFAM" id="SSF53474">
    <property type="entry name" value="alpha/beta-Hydrolases"/>
    <property type="match status" value="1"/>
</dbReference>
<evidence type="ECO:0000313" key="3">
    <source>
        <dbReference type="EMBL" id="MCW8332379.1"/>
    </source>
</evidence>
<evidence type="ECO:0000313" key="4">
    <source>
        <dbReference type="Proteomes" id="UP001155586"/>
    </source>
</evidence>
<feature type="signal peptide" evidence="1">
    <location>
        <begin position="1"/>
        <end position="17"/>
    </location>
</feature>
<evidence type="ECO:0000259" key="2">
    <source>
        <dbReference type="Pfam" id="PF12262"/>
    </source>
</evidence>
<proteinExistence type="predicted"/>
<keyword evidence="1" id="KW-0732">Signal</keyword>
<dbReference type="Pfam" id="PF12262">
    <property type="entry name" value="Lipase_bact_N"/>
    <property type="match status" value="1"/>
</dbReference>
<evidence type="ECO:0000256" key="1">
    <source>
        <dbReference type="SAM" id="SignalP"/>
    </source>
</evidence>
<dbReference type="InterPro" id="IPR020009">
    <property type="entry name" value="VolA/Pla-1/cef"/>
</dbReference>
<name>A0A9X3HNZ5_9VIBR</name>
<reference evidence="3" key="1">
    <citation type="submission" date="2022-02" db="EMBL/GenBank/DDBJ databases">
        <title>Vibrio sp. nov., a new bacterium isolated from Bohai sea, China.</title>
        <authorList>
            <person name="Yuan Y."/>
        </authorList>
    </citation>
    <scope>NUCLEOTIDE SEQUENCE</scope>
    <source>
        <strain evidence="3">DBSS07</strain>
    </source>
</reference>
<protein>
    <submittedName>
        <fullName evidence="3">Lipase</fullName>
    </submittedName>
</protein>
<keyword evidence="4" id="KW-1185">Reference proteome</keyword>
<dbReference type="NCBIfam" id="TIGR03502">
    <property type="entry name" value="lipase_Pla1_cef"/>
    <property type="match status" value="1"/>
</dbReference>
<dbReference type="RefSeq" id="WP_265686161.1">
    <property type="nucleotide sequence ID" value="NZ_JAKRRX010000003.1"/>
</dbReference>
<dbReference type="EMBL" id="JAKRRX010000003">
    <property type="protein sequence ID" value="MCW8332379.1"/>
    <property type="molecule type" value="Genomic_DNA"/>
</dbReference>
<feature type="domain" description="Bacterial virulence factor lipase N-terminal" evidence="2">
    <location>
        <begin position="31"/>
        <end position="259"/>
    </location>
</feature>
<dbReference type="Gene3D" id="3.40.50.1820">
    <property type="entry name" value="alpha/beta hydrolase"/>
    <property type="match status" value="1"/>
</dbReference>
<feature type="chain" id="PRO_5040996248" evidence="1">
    <location>
        <begin position="18"/>
        <end position="786"/>
    </location>
</feature>
<dbReference type="PROSITE" id="PS51257">
    <property type="entry name" value="PROKAR_LIPOPROTEIN"/>
    <property type="match status" value="1"/>
</dbReference>
<organism evidence="3 4">
    <name type="scientific">Vibrio paucivorans</name>
    <dbReference type="NCBI Taxonomy" id="2829489"/>
    <lineage>
        <taxon>Bacteria</taxon>
        <taxon>Pseudomonadati</taxon>
        <taxon>Pseudomonadota</taxon>
        <taxon>Gammaproteobacteria</taxon>
        <taxon>Vibrionales</taxon>
        <taxon>Vibrionaceae</taxon>
        <taxon>Vibrio</taxon>
    </lineage>
</organism>
<dbReference type="InterPro" id="IPR029058">
    <property type="entry name" value="AB_hydrolase_fold"/>
</dbReference>
<sequence length="786" mass="82072">MKKGLTLSLLSSAILLAGCGDDTSSTTNEPQYESYIQDALSRSTSIDFTLQGTNANVPLPSFALMNTSDATLELPTGGDDALTNPIAAMGTMDGWSTSMPITMAFEGTGLADGVIANGVYLVELSDSMTGSPTPSAILSNTTDFTVYSSSETDSLTIVLHSDLNPSSEYILALTSEITDENGDPVGTSGSYAALKSSAKTYTTGSLATAQQVTQGIEALFQATGVDSTTIVYSTWFSTQSVGDTLYSVKGATATGLAATDISTVWKDSANPNSVNLSAAYTMSFSSTDTYTDALNADTNFTTYFDNDGSIKTALISQFGASGVYVSEGVVQLPYYLETGDDWNSQPFESAMPSLALISEALSDSTEQATIGAQLVDAGIDSSILATDASEQLKLIGVDLTKSDGSALDSNRYITRYNPVPKIKSLQSVDFILFTPSSTAANWPVVIYQHGITSVKENTYFFAANLAAAGYVVIAIDQPLHGSRSLDSDRSANSDITAYLNLNNLAVARDNVRQSALDIMGLRASLSYSQAAGLLASSVLSSVDMVTSAPRFLGHSLGGVTGLPAVAAANRTINNATGDAMYAFSSFAAANTGGQISNLLLNSDSYGPLIKHSVAASSSTEYQAFASENCSSLSDSACYTLFEANATSAQQSAVDAGISQFAYATQTLLDTIDPYTNASHLSASLPTYLLQVKDDDTVPNSVTNTFAGTIPLATKLSLATVDSSNTTAPGAQGFVRFSDVGQHSTFIFPQDSGLADAPLHSEMMAEVIDFLGDNSLDAIDNSSSVLE</sequence>
<accession>A0A9X3HNZ5</accession>